<dbReference type="PANTHER" id="PTHR43135:SF3">
    <property type="entry name" value="ALPHA-D-RIBOSE 1-METHYLPHOSPHONATE 5-TRIPHOSPHATE DIPHOSPHATASE"/>
    <property type="match status" value="1"/>
</dbReference>
<proteinExistence type="predicted"/>
<dbReference type="Gene3D" id="2.30.40.10">
    <property type="entry name" value="Urease, subunit C, domain 1"/>
    <property type="match status" value="2"/>
</dbReference>
<feature type="chain" id="PRO_5026707020" description="Amidohydrolase-related domain-containing protein" evidence="1">
    <location>
        <begin position="22"/>
        <end position="494"/>
    </location>
</feature>
<dbReference type="Gene3D" id="3.40.50.10910">
    <property type="entry name" value="Amidohydrolase"/>
    <property type="match status" value="1"/>
</dbReference>
<reference evidence="3" key="1">
    <citation type="submission" date="2020-02" db="EMBL/GenBank/DDBJ databases">
        <authorList>
            <person name="Meier V. D."/>
        </authorList>
    </citation>
    <scope>NUCLEOTIDE SEQUENCE</scope>
    <source>
        <strain evidence="3">AVDCRST_MAG44</strain>
    </source>
</reference>
<feature type="domain" description="Amidohydrolase-related" evidence="2">
    <location>
        <begin position="82"/>
        <end position="472"/>
    </location>
</feature>
<gene>
    <name evidence="3" type="ORF">AVDCRST_MAG44-854</name>
</gene>
<dbReference type="SUPFAM" id="SSF51556">
    <property type="entry name" value="Metallo-dependent hydrolases"/>
    <property type="match status" value="1"/>
</dbReference>
<evidence type="ECO:0000256" key="1">
    <source>
        <dbReference type="SAM" id="SignalP"/>
    </source>
</evidence>
<dbReference type="EMBL" id="CADCVY010000063">
    <property type="protein sequence ID" value="CAA9502421.1"/>
    <property type="molecule type" value="Genomic_DNA"/>
</dbReference>
<dbReference type="AlphaFoldDB" id="A0A6J4SNM3"/>
<dbReference type="InterPro" id="IPR032466">
    <property type="entry name" value="Metal_Hydrolase"/>
</dbReference>
<evidence type="ECO:0000313" key="3">
    <source>
        <dbReference type="EMBL" id="CAA9502421.1"/>
    </source>
</evidence>
<dbReference type="InterPro" id="IPR051781">
    <property type="entry name" value="Metallo-dep_Hydrolase"/>
</dbReference>
<protein>
    <recommendedName>
        <fullName evidence="2">Amidohydrolase-related domain-containing protein</fullName>
    </recommendedName>
</protein>
<dbReference type="InterPro" id="IPR011059">
    <property type="entry name" value="Metal-dep_hydrolase_composite"/>
</dbReference>
<organism evidence="3">
    <name type="scientific">uncultured Sphingomonas sp</name>
    <dbReference type="NCBI Taxonomy" id="158754"/>
    <lineage>
        <taxon>Bacteria</taxon>
        <taxon>Pseudomonadati</taxon>
        <taxon>Pseudomonadota</taxon>
        <taxon>Alphaproteobacteria</taxon>
        <taxon>Sphingomonadales</taxon>
        <taxon>Sphingomonadaceae</taxon>
        <taxon>Sphingomonas</taxon>
        <taxon>environmental samples</taxon>
    </lineage>
</organism>
<accession>A0A6J4SNM3</accession>
<dbReference type="PROSITE" id="PS51257">
    <property type="entry name" value="PROKAR_LIPOPROTEIN"/>
    <property type="match status" value="1"/>
</dbReference>
<evidence type="ECO:0000259" key="2">
    <source>
        <dbReference type="Pfam" id="PF01979"/>
    </source>
</evidence>
<sequence length="494" mass="52901">MRCLKRVAMLVVVVAAGCATIRPDATPVDLAIDNVTVIEPGSGRVLPEHSVYISGERIVAVLPARRGAAYAAAHVVDGTGKFLIPGLIDMHVHLFLPEPAPLGMNALLANGVTGIREMSSDCWAAAGAKKGCVAEYRALQTKVRSGEVPGPDLLALTSTMVMGPTRLKLPPTAPAFITPVTAEQGRELVRHLAERGTELIKTHDSIPAPAFAAMMGEANKLGTALGGHVPFAAGALGAAKLGYRSIEHARDLLYDCSRYGPDFRREEAAFAAGTPNSVRPQSLERLQRTVAQFDQILCAEMLRQLASTGVYYTPTHVTREMEARAGDAAYRADPARRYVARDRNKRWEADLQETAALPSAERGALRAFFEHGLRITGLAHGAGIPIMAGTDANDTMIVPGFSLHLELELLGRAGLSNLEVLRAATVVPARYLRRSDLGGIAAGKRADLVLLRADPLADVRNTRAIEAVLARGRLRTRQDLDALLAEAERIAARP</sequence>
<dbReference type="Gene3D" id="1.20.58.520">
    <property type="entry name" value="Amidohydrolase"/>
    <property type="match status" value="1"/>
</dbReference>
<dbReference type="InterPro" id="IPR006680">
    <property type="entry name" value="Amidohydro-rel"/>
</dbReference>
<dbReference type="Pfam" id="PF01979">
    <property type="entry name" value="Amidohydro_1"/>
    <property type="match status" value="1"/>
</dbReference>
<dbReference type="PANTHER" id="PTHR43135">
    <property type="entry name" value="ALPHA-D-RIBOSE 1-METHYLPHOSPHONATE 5-TRIPHOSPHATE DIPHOSPHATASE"/>
    <property type="match status" value="1"/>
</dbReference>
<dbReference type="GO" id="GO:0016810">
    <property type="term" value="F:hydrolase activity, acting on carbon-nitrogen (but not peptide) bonds"/>
    <property type="evidence" value="ECO:0007669"/>
    <property type="project" value="InterPro"/>
</dbReference>
<name>A0A6J4SNM3_9SPHN</name>
<keyword evidence="1" id="KW-0732">Signal</keyword>
<feature type="signal peptide" evidence="1">
    <location>
        <begin position="1"/>
        <end position="21"/>
    </location>
</feature>
<dbReference type="SUPFAM" id="SSF51338">
    <property type="entry name" value="Composite domain of metallo-dependent hydrolases"/>
    <property type="match status" value="1"/>
</dbReference>
<dbReference type="Gene3D" id="3.30.110.90">
    <property type="entry name" value="Amidohydrolase"/>
    <property type="match status" value="2"/>
</dbReference>